<sequence length="324" mass="34394">MRTALITGISGQTGSYLAEQLLADGWAVHGLVRKADARRDALEGTAPEAVLHEGDLADAARLAELVDDVAPDAIFNLGGLTSVAASWGQPIETEAVTARPVAVLLDACRRLRDRTGHPVAFVQASSAEIFGHSDEVPQRESTPVRPVNPYGAAKAYGHHLVGAYRAVGLNASSCILFNHESPRRPETFVTRKITAGVARIHLGLETKLRLGNLDAVRDWGWAPDYARALALAAARPDDYVIATGVAHSVADFVAMSFAAVGITDWRSLVEQDPAFIRPTDAAIQLGDASRAHDALGWSPTIDLESVVGAMVAHDVERLGGEAHA</sequence>
<keyword evidence="9" id="KW-1185">Reference proteome</keyword>
<evidence type="ECO:0000313" key="9">
    <source>
        <dbReference type="Proteomes" id="UP000636956"/>
    </source>
</evidence>
<evidence type="ECO:0000256" key="4">
    <source>
        <dbReference type="ARBA" id="ARBA00011989"/>
    </source>
</evidence>
<dbReference type="SUPFAM" id="SSF51735">
    <property type="entry name" value="NAD(P)-binding Rossmann-fold domains"/>
    <property type="match status" value="1"/>
</dbReference>
<evidence type="ECO:0000259" key="7">
    <source>
        <dbReference type="Pfam" id="PF16363"/>
    </source>
</evidence>
<dbReference type="PANTHER" id="PTHR43715">
    <property type="entry name" value="GDP-MANNOSE 4,6-DEHYDRATASE"/>
    <property type="match status" value="1"/>
</dbReference>
<comment type="catalytic activity">
    <reaction evidence="1">
        <text>GDP-alpha-D-mannose = GDP-4-dehydro-alpha-D-rhamnose + H2O</text>
        <dbReference type="Rhea" id="RHEA:23820"/>
        <dbReference type="ChEBI" id="CHEBI:15377"/>
        <dbReference type="ChEBI" id="CHEBI:57527"/>
        <dbReference type="ChEBI" id="CHEBI:57964"/>
        <dbReference type="EC" id="4.2.1.47"/>
    </reaction>
</comment>
<proteinExistence type="inferred from homology"/>
<dbReference type="RefSeq" id="WP_188742006.1">
    <property type="nucleotide sequence ID" value="NZ_BAABFW010000003.1"/>
</dbReference>
<dbReference type="AlphaFoldDB" id="A0A917PD47"/>
<dbReference type="Pfam" id="PF16363">
    <property type="entry name" value="GDP_Man_Dehyd"/>
    <property type="match status" value="1"/>
</dbReference>
<comment type="function">
    <text evidence="6">Catalyzes the conversion of GDP-D-mannose to GDP-4-dehydro-6-deoxy-D-mannose.</text>
</comment>
<gene>
    <name evidence="8" type="primary">gmd</name>
    <name evidence="8" type="ORF">GCM10011372_06590</name>
</gene>
<dbReference type="EMBL" id="BMMD01000002">
    <property type="protein sequence ID" value="GGJ71356.1"/>
    <property type="molecule type" value="Genomic_DNA"/>
</dbReference>
<dbReference type="PANTHER" id="PTHR43715:SF1">
    <property type="entry name" value="GDP-MANNOSE 4,6 DEHYDRATASE"/>
    <property type="match status" value="1"/>
</dbReference>
<comment type="cofactor">
    <cofactor evidence="2">
        <name>NADP(+)</name>
        <dbReference type="ChEBI" id="CHEBI:58349"/>
    </cofactor>
</comment>
<dbReference type="InterPro" id="IPR006368">
    <property type="entry name" value="GDP_Man_deHydtase"/>
</dbReference>
<dbReference type="Gene3D" id="3.40.50.720">
    <property type="entry name" value="NAD(P)-binding Rossmann-like Domain"/>
    <property type="match status" value="1"/>
</dbReference>
<feature type="domain" description="NAD(P)-binding" evidence="7">
    <location>
        <begin position="5"/>
        <end position="310"/>
    </location>
</feature>
<evidence type="ECO:0000256" key="3">
    <source>
        <dbReference type="ARBA" id="ARBA00009263"/>
    </source>
</evidence>
<dbReference type="InterPro" id="IPR036291">
    <property type="entry name" value="NAD(P)-bd_dom_sf"/>
</dbReference>
<protein>
    <recommendedName>
        <fullName evidence="4">GDP-mannose 4,6-dehydratase</fullName>
        <ecNumber evidence="4">4.2.1.47</ecNumber>
    </recommendedName>
</protein>
<evidence type="ECO:0000256" key="2">
    <source>
        <dbReference type="ARBA" id="ARBA00001937"/>
    </source>
</evidence>
<evidence type="ECO:0000256" key="5">
    <source>
        <dbReference type="ARBA" id="ARBA00023239"/>
    </source>
</evidence>
<dbReference type="GO" id="GO:0008446">
    <property type="term" value="F:GDP-mannose 4,6-dehydratase activity"/>
    <property type="evidence" value="ECO:0007669"/>
    <property type="project" value="UniProtKB-EC"/>
</dbReference>
<dbReference type="CDD" id="cd05260">
    <property type="entry name" value="GDP_MD_SDR_e"/>
    <property type="match status" value="1"/>
</dbReference>
<evidence type="ECO:0000256" key="1">
    <source>
        <dbReference type="ARBA" id="ARBA00000188"/>
    </source>
</evidence>
<dbReference type="GO" id="GO:0042351">
    <property type="term" value="P:'de novo' GDP-L-fucose biosynthetic process"/>
    <property type="evidence" value="ECO:0007669"/>
    <property type="project" value="TreeGrafter"/>
</dbReference>
<dbReference type="Proteomes" id="UP000636956">
    <property type="component" value="Unassembled WGS sequence"/>
</dbReference>
<comment type="caution">
    <text evidence="8">The sequence shown here is derived from an EMBL/GenBank/DDBJ whole genome shotgun (WGS) entry which is preliminary data.</text>
</comment>
<dbReference type="InterPro" id="IPR016040">
    <property type="entry name" value="NAD(P)-bd_dom"/>
</dbReference>
<evidence type="ECO:0000313" key="8">
    <source>
        <dbReference type="EMBL" id="GGJ71356.1"/>
    </source>
</evidence>
<dbReference type="FunFam" id="3.40.50.720:FF:000924">
    <property type="entry name" value="GDP-mannose 4,6 dehydratase"/>
    <property type="match status" value="1"/>
</dbReference>
<evidence type="ECO:0000256" key="6">
    <source>
        <dbReference type="ARBA" id="ARBA00059383"/>
    </source>
</evidence>
<name>A0A917PD47_9MICO</name>
<keyword evidence="5" id="KW-0456">Lyase</keyword>
<organism evidence="8 9">
    <name type="scientific">Agromyces bauzanensis</name>
    <dbReference type="NCBI Taxonomy" id="1308924"/>
    <lineage>
        <taxon>Bacteria</taxon>
        <taxon>Bacillati</taxon>
        <taxon>Actinomycetota</taxon>
        <taxon>Actinomycetes</taxon>
        <taxon>Micrococcales</taxon>
        <taxon>Microbacteriaceae</taxon>
        <taxon>Agromyces</taxon>
    </lineage>
</organism>
<dbReference type="EC" id="4.2.1.47" evidence="4"/>
<comment type="similarity">
    <text evidence="3">Belongs to the NAD(P)-dependent epimerase/dehydratase family. GDP-mannose 4,6-dehydratase subfamily.</text>
</comment>
<accession>A0A917PD47</accession>
<reference evidence="8" key="1">
    <citation type="journal article" date="2014" name="Int. J. Syst. Evol. Microbiol.">
        <title>Complete genome sequence of Corynebacterium casei LMG S-19264T (=DSM 44701T), isolated from a smear-ripened cheese.</title>
        <authorList>
            <consortium name="US DOE Joint Genome Institute (JGI-PGF)"/>
            <person name="Walter F."/>
            <person name="Albersmeier A."/>
            <person name="Kalinowski J."/>
            <person name="Ruckert C."/>
        </authorList>
    </citation>
    <scope>NUCLEOTIDE SEQUENCE</scope>
    <source>
        <strain evidence="8">CGMCC 1.8984</strain>
    </source>
</reference>
<dbReference type="Gene3D" id="3.90.25.10">
    <property type="entry name" value="UDP-galactose 4-epimerase, domain 1"/>
    <property type="match status" value="1"/>
</dbReference>
<reference evidence="8" key="2">
    <citation type="submission" date="2020-09" db="EMBL/GenBank/DDBJ databases">
        <authorList>
            <person name="Sun Q."/>
            <person name="Zhou Y."/>
        </authorList>
    </citation>
    <scope>NUCLEOTIDE SEQUENCE</scope>
    <source>
        <strain evidence="8">CGMCC 1.8984</strain>
    </source>
</reference>